<dbReference type="AlphaFoldDB" id="A0A9P9YVK3"/>
<organism evidence="3 4">
    <name type="scientific">Drosophila gunungcola</name>
    <name type="common">fruit fly</name>
    <dbReference type="NCBI Taxonomy" id="103775"/>
    <lineage>
        <taxon>Eukaryota</taxon>
        <taxon>Metazoa</taxon>
        <taxon>Ecdysozoa</taxon>
        <taxon>Arthropoda</taxon>
        <taxon>Hexapoda</taxon>
        <taxon>Insecta</taxon>
        <taxon>Pterygota</taxon>
        <taxon>Neoptera</taxon>
        <taxon>Endopterygota</taxon>
        <taxon>Diptera</taxon>
        <taxon>Brachycera</taxon>
        <taxon>Muscomorpha</taxon>
        <taxon>Ephydroidea</taxon>
        <taxon>Drosophilidae</taxon>
        <taxon>Drosophila</taxon>
        <taxon>Sophophora</taxon>
    </lineage>
</organism>
<evidence type="ECO:0000313" key="4">
    <source>
        <dbReference type="Proteomes" id="UP001059596"/>
    </source>
</evidence>
<dbReference type="Proteomes" id="UP001059596">
    <property type="component" value="Chromosome 3R"/>
</dbReference>
<accession>A0A9P9YVK3</accession>
<evidence type="ECO:0000313" key="3">
    <source>
        <dbReference type="EMBL" id="KAI8043959.1"/>
    </source>
</evidence>
<feature type="signal peptide" evidence="1">
    <location>
        <begin position="1"/>
        <end position="18"/>
    </location>
</feature>
<evidence type="ECO:0000259" key="2">
    <source>
        <dbReference type="Pfam" id="PF16030"/>
    </source>
</evidence>
<gene>
    <name evidence="3" type="ORF">M5D96_000107</name>
</gene>
<comment type="caution">
    <text evidence="3">The sequence shown here is derived from an EMBL/GenBank/DDBJ whole genome shotgun (WGS) entry which is preliminary data.</text>
</comment>
<feature type="chain" id="PRO_5040510478" description="Serine protease gd N-terminal domain-containing protein" evidence="1">
    <location>
        <begin position="19"/>
        <end position="167"/>
    </location>
</feature>
<reference evidence="3" key="1">
    <citation type="journal article" date="2023" name="Genome Biol. Evol.">
        <title>Long-read-based Genome Assembly of Drosophila gunungcola Reveals Fewer Chemosensory Genes in Flower-breeding Species.</title>
        <authorList>
            <person name="Negi A."/>
            <person name="Liao B.Y."/>
            <person name="Yeh S.D."/>
        </authorList>
    </citation>
    <scope>NUCLEOTIDE SEQUENCE</scope>
    <source>
        <strain evidence="3">Sukarami</strain>
    </source>
</reference>
<dbReference type="Pfam" id="PF16030">
    <property type="entry name" value="GD_N"/>
    <property type="match status" value="1"/>
</dbReference>
<name>A0A9P9YVK3_9MUSC</name>
<dbReference type="InterPro" id="IPR031986">
    <property type="entry name" value="GD_N"/>
</dbReference>
<feature type="domain" description="Serine protease gd N-terminal" evidence="2">
    <location>
        <begin position="24"/>
        <end position="126"/>
    </location>
</feature>
<keyword evidence="1" id="KW-0732">Signal</keyword>
<keyword evidence="4" id="KW-1185">Reference proteome</keyword>
<proteinExistence type="predicted"/>
<sequence>MKCGFQVFVFVSLGAALAISLPEHNCTEFFTYGVEDGKTFVGIFTAPKAGLQSISWHIKLTWLGMEDSPVHTIDHYPSEEQAVQNINNGLWAQLVVRFRNTSLEMPKLTLLEVNNMTLCSNPKSPLPSNTITINRGIVATREITTIKAERIKMHPVLPKIKPTFFIN</sequence>
<evidence type="ECO:0000256" key="1">
    <source>
        <dbReference type="SAM" id="SignalP"/>
    </source>
</evidence>
<dbReference type="EMBL" id="JAMKOV010000001">
    <property type="protein sequence ID" value="KAI8043959.1"/>
    <property type="molecule type" value="Genomic_DNA"/>
</dbReference>
<protein>
    <recommendedName>
        <fullName evidence="2">Serine protease gd N-terminal domain-containing protein</fullName>
    </recommendedName>
</protein>